<feature type="domain" description="NHR" evidence="2">
    <location>
        <begin position="69"/>
        <end position="232"/>
    </location>
</feature>
<dbReference type="SMART" id="SM00588">
    <property type="entry name" value="NEUZ"/>
    <property type="match status" value="1"/>
</dbReference>
<dbReference type="PANTHER" id="PTHR12429:SF14">
    <property type="entry name" value="NEURALIZED-LIKE PROTEIN 4"/>
    <property type="match status" value="1"/>
</dbReference>
<comment type="caution">
    <text evidence="3">The sequence shown here is derived from an EMBL/GenBank/DDBJ whole genome shotgun (WGS) entry which is preliminary data.</text>
</comment>
<dbReference type="InterPro" id="IPR006573">
    <property type="entry name" value="NHR_dom"/>
</dbReference>
<dbReference type="CDD" id="cd12887">
    <property type="entry name" value="SPRY_NHR_like"/>
    <property type="match status" value="1"/>
</dbReference>
<organism evidence="3 4">
    <name type="scientific">Periplaneta americana</name>
    <name type="common">American cockroach</name>
    <name type="synonym">Blatta americana</name>
    <dbReference type="NCBI Taxonomy" id="6978"/>
    <lineage>
        <taxon>Eukaryota</taxon>
        <taxon>Metazoa</taxon>
        <taxon>Ecdysozoa</taxon>
        <taxon>Arthropoda</taxon>
        <taxon>Hexapoda</taxon>
        <taxon>Insecta</taxon>
        <taxon>Pterygota</taxon>
        <taxon>Neoptera</taxon>
        <taxon>Polyneoptera</taxon>
        <taxon>Dictyoptera</taxon>
        <taxon>Blattodea</taxon>
        <taxon>Blattoidea</taxon>
        <taxon>Blattidae</taxon>
        <taxon>Blattinae</taxon>
        <taxon>Periplaneta</taxon>
    </lineage>
</organism>
<dbReference type="Pfam" id="PF07177">
    <property type="entry name" value="Neuralized"/>
    <property type="match status" value="1"/>
</dbReference>
<dbReference type="SUPFAM" id="SSF49899">
    <property type="entry name" value="Concanavalin A-like lectins/glucanases"/>
    <property type="match status" value="1"/>
</dbReference>
<keyword evidence="4" id="KW-1185">Reference proteome</keyword>
<evidence type="ECO:0000256" key="1">
    <source>
        <dbReference type="SAM" id="MobiDB-lite"/>
    </source>
</evidence>
<gene>
    <name evidence="3" type="ORF">ANN_04313</name>
</gene>
<accession>A0ABQ8T887</accession>
<evidence type="ECO:0000313" key="4">
    <source>
        <dbReference type="Proteomes" id="UP001148838"/>
    </source>
</evidence>
<sequence>ELGAAEVNTAEMSRSKSCDGKLDDTVEVNSSMAPVTTATTTTITTTTAVGQTSSGSNQTVLETSHQPIVFELHENHGRNVQLGEGRRTAKRTASYNQGVVISSKPLPREQLFQVRVDSLNSRWVSSLMCGVTCQSPEKTHFPLTALGFKKNSWIICSDCVFHNGIKVKGCYGPNLDSLQSCHLVGVLVDSESRLHLYVNGVDQGVAACDIPSVCYAVVDVYGQCEEVTIMNLSDDVNQSSVQASLVPSTIEATSSLDATQDQTQLESESLSEKADLECDEKEKLSELLASCGSGENSFSHRGGENMLTSSSGEFQAMGAHLPSPLSPYTNTTSPICPPVVTNTNLKSLSIPISQQISTSTVVTPPSLPLSNASNVVPVVSNATNVSISNMNSVPNVTTNVGSDTNLTATISDSNVDAVLNDSTVMNASSTHIPTPGAISAQMIGGSTAPASPVSTAPMASAKNCEYLNACSRFKSLLGLPEIPRKSAVAKFRLLTEYDYLAKHLNKIVIYTNPNCPLCNKEEEMTEYHLITCEVLPDGSTTEKYWRARTLMASLPKPGIR</sequence>
<name>A0ABQ8T887_PERAM</name>
<protein>
    <recommendedName>
        <fullName evidence="2">NHR domain-containing protein</fullName>
    </recommendedName>
</protein>
<dbReference type="InterPro" id="IPR037962">
    <property type="entry name" value="Neuralized"/>
</dbReference>
<dbReference type="PROSITE" id="PS51065">
    <property type="entry name" value="NHR"/>
    <property type="match status" value="1"/>
</dbReference>
<dbReference type="InterPro" id="IPR013320">
    <property type="entry name" value="ConA-like_dom_sf"/>
</dbReference>
<dbReference type="Gene3D" id="2.60.120.920">
    <property type="match status" value="1"/>
</dbReference>
<proteinExistence type="predicted"/>
<feature type="region of interest" description="Disordered" evidence="1">
    <location>
        <begin position="1"/>
        <end position="20"/>
    </location>
</feature>
<evidence type="ECO:0000259" key="2">
    <source>
        <dbReference type="PROSITE" id="PS51065"/>
    </source>
</evidence>
<dbReference type="InterPro" id="IPR043136">
    <property type="entry name" value="B30.2/SPRY_sf"/>
</dbReference>
<dbReference type="EMBL" id="JAJSOF020000013">
    <property type="protein sequence ID" value="KAJ4442722.1"/>
    <property type="molecule type" value="Genomic_DNA"/>
</dbReference>
<reference evidence="3 4" key="1">
    <citation type="journal article" date="2022" name="Allergy">
        <title>Genome assembly and annotation of Periplaneta americana reveal a comprehensive cockroach allergen profile.</title>
        <authorList>
            <person name="Wang L."/>
            <person name="Xiong Q."/>
            <person name="Saelim N."/>
            <person name="Wang L."/>
            <person name="Nong W."/>
            <person name="Wan A.T."/>
            <person name="Shi M."/>
            <person name="Liu X."/>
            <person name="Cao Q."/>
            <person name="Hui J.H.L."/>
            <person name="Sookrung N."/>
            <person name="Leung T.F."/>
            <person name="Tungtrongchitr A."/>
            <person name="Tsui S.K.W."/>
        </authorList>
    </citation>
    <scope>NUCLEOTIDE SEQUENCE [LARGE SCALE GENOMIC DNA]</scope>
    <source>
        <strain evidence="3">PWHHKU_190912</strain>
    </source>
</reference>
<feature type="non-terminal residue" evidence="3">
    <location>
        <position position="1"/>
    </location>
</feature>
<dbReference type="Proteomes" id="UP001148838">
    <property type="component" value="Unassembled WGS sequence"/>
</dbReference>
<dbReference type="PANTHER" id="PTHR12429">
    <property type="entry name" value="NEURALIZED"/>
    <property type="match status" value="1"/>
</dbReference>
<evidence type="ECO:0000313" key="3">
    <source>
        <dbReference type="EMBL" id="KAJ4442722.1"/>
    </source>
</evidence>